<keyword evidence="1" id="KW-1133">Transmembrane helix</keyword>
<dbReference type="EMBL" id="JARGDL010000039">
    <property type="protein sequence ID" value="MDF1613308.1"/>
    <property type="molecule type" value="Genomic_DNA"/>
</dbReference>
<keyword evidence="1" id="KW-0812">Transmembrane</keyword>
<comment type="caution">
    <text evidence="2">The sequence shown here is derived from an EMBL/GenBank/DDBJ whole genome shotgun (WGS) entry which is preliminary data.</text>
</comment>
<reference evidence="2" key="1">
    <citation type="submission" date="2023-03" db="EMBL/GenBank/DDBJ databases">
        <title>Stygiobacter electus gen. nov., sp. nov., facultatively anaerobic thermotolerant bacterium of the class Ignavibacteria from a well of Yessentuki mineral water deposit.</title>
        <authorList>
            <person name="Podosokorskaya O.A."/>
            <person name="Elcheninov A.G."/>
            <person name="Petrova N.F."/>
            <person name="Zavarzina D.G."/>
            <person name="Kublanov I.V."/>
            <person name="Merkel A.Y."/>
        </authorList>
    </citation>
    <scope>NUCLEOTIDE SEQUENCE</scope>
    <source>
        <strain evidence="2">09-Me</strain>
    </source>
</reference>
<protein>
    <submittedName>
        <fullName evidence="2">Uncharacterized protein</fullName>
    </submittedName>
</protein>
<keyword evidence="1" id="KW-0472">Membrane</keyword>
<dbReference type="AlphaFoldDB" id="A0AAE3TFC8"/>
<feature type="transmembrane region" description="Helical" evidence="1">
    <location>
        <begin position="56"/>
        <end position="80"/>
    </location>
</feature>
<dbReference type="Proteomes" id="UP001221302">
    <property type="component" value="Unassembled WGS sequence"/>
</dbReference>
<name>A0AAE3TFC8_9BACT</name>
<proteinExistence type="predicted"/>
<accession>A0AAE3TFC8</accession>
<evidence type="ECO:0000313" key="2">
    <source>
        <dbReference type="EMBL" id="MDF1613308.1"/>
    </source>
</evidence>
<organism evidence="2 3">
    <name type="scientific">Stygiobacter electus</name>
    <dbReference type="NCBI Taxonomy" id="3032292"/>
    <lineage>
        <taxon>Bacteria</taxon>
        <taxon>Pseudomonadati</taxon>
        <taxon>Ignavibacteriota</taxon>
        <taxon>Ignavibacteria</taxon>
        <taxon>Ignavibacteriales</taxon>
        <taxon>Melioribacteraceae</taxon>
        <taxon>Stygiobacter</taxon>
    </lineage>
</organism>
<evidence type="ECO:0000256" key="1">
    <source>
        <dbReference type="SAM" id="Phobius"/>
    </source>
</evidence>
<feature type="transmembrane region" description="Helical" evidence="1">
    <location>
        <begin position="27"/>
        <end position="44"/>
    </location>
</feature>
<feature type="transmembrane region" description="Helical" evidence="1">
    <location>
        <begin position="100"/>
        <end position="124"/>
    </location>
</feature>
<dbReference type="RefSeq" id="WP_321537081.1">
    <property type="nucleotide sequence ID" value="NZ_JARGDL010000039.1"/>
</dbReference>
<evidence type="ECO:0000313" key="3">
    <source>
        <dbReference type="Proteomes" id="UP001221302"/>
    </source>
</evidence>
<sequence length="138" mass="15094">MNWKLIFSLLPFGFVMGVASVFGLTQGIEWLLWLIIAVVCAFVVSRRLQTKHFPTALLVGFSMSLLNGVIQSAFFNTYLSNNTMAAQGFKQIPGGLDPRFFILVSSLVIGIVYGAVIGLFTLLVRKFSKGVANQSPTT</sequence>
<gene>
    <name evidence="2" type="ORF">P0M35_14205</name>
</gene>
<keyword evidence="3" id="KW-1185">Reference proteome</keyword>